<accession>A0ABT1D859</accession>
<sequence>RLCCAFRRAIRHMGSLRAIMLAKRLRLFSALPAPGQLLPDEDLSEIYTPILQRFAAAMLHRLWHPPRAIWRLLHDMHRFAAGRARLARWMEPA</sequence>
<dbReference type="EMBL" id="JAFIRR010000118">
    <property type="protein sequence ID" value="MCO6418098.1"/>
    <property type="molecule type" value="Genomic_DNA"/>
</dbReference>
<evidence type="ECO:0000313" key="2">
    <source>
        <dbReference type="Proteomes" id="UP001523392"/>
    </source>
</evidence>
<gene>
    <name evidence="1" type="ORF">JYK14_18295</name>
</gene>
<feature type="non-terminal residue" evidence="1">
    <location>
        <position position="1"/>
    </location>
</feature>
<comment type="caution">
    <text evidence="1">The sequence shown here is derived from an EMBL/GenBank/DDBJ whole genome shotgun (WGS) entry which is preliminary data.</text>
</comment>
<protein>
    <submittedName>
        <fullName evidence="1">Transposase</fullName>
    </submittedName>
</protein>
<name>A0ABT1D859_9PROT</name>
<dbReference type="Proteomes" id="UP001523392">
    <property type="component" value="Unassembled WGS sequence"/>
</dbReference>
<keyword evidence="2" id="KW-1185">Reference proteome</keyword>
<reference evidence="1 2" key="1">
    <citation type="submission" date="2021-12" db="EMBL/GenBank/DDBJ databases">
        <title>Siccirubricoccus leaddurans sp. nov., a high concentration Zn2+ tolerance bacterium.</title>
        <authorList>
            <person name="Cao Y."/>
        </authorList>
    </citation>
    <scope>NUCLEOTIDE SEQUENCE [LARGE SCALE GENOMIC DNA]</scope>
    <source>
        <strain evidence="1 2">KC 17139</strain>
    </source>
</reference>
<proteinExistence type="predicted"/>
<evidence type="ECO:0000313" key="1">
    <source>
        <dbReference type="EMBL" id="MCO6418098.1"/>
    </source>
</evidence>
<organism evidence="1 2">
    <name type="scientific">Siccirubricoccus soli</name>
    <dbReference type="NCBI Taxonomy" id="2899147"/>
    <lineage>
        <taxon>Bacteria</taxon>
        <taxon>Pseudomonadati</taxon>
        <taxon>Pseudomonadota</taxon>
        <taxon>Alphaproteobacteria</taxon>
        <taxon>Acetobacterales</taxon>
        <taxon>Roseomonadaceae</taxon>
        <taxon>Siccirubricoccus</taxon>
    </lineage>
</organism>